<name>A0ABD0VVR8_DENTH</name>
<gene>
    <name evidence="1" type="ORF">M5K25_001148</name>
</gene>
<evidence type="ECO:0000313" key="1">
    <source>
        <dbReference type="EMBL" id="KAL0929204.1"/>
    </source>
</evidence>
<keyword evidence="2" id="KW-1185">Reference proteome</keyword>
<protein>
    <submittedName>
        <fullName evidence="1">Uncharacterized protein</fullName>
    </submittedName>
</protein>
<evidence type="ECO:0000313" key="2">
    <source>
        <dbReference type="Proteomes" id="UP001552299"/>
    </source>
</evidence>
<dbReference type="EMBL" id="JANQDX010000001">
    <property type="protein sequence ID" value="KAL0929204.1"/>
    <property type="molecule type" value="Genomic_DNA"/>
</dbReference>
<accession>A0ABD0VVR8</accession>
<dbReference type="Proteomes" id="UP001552299">
    <property type="component" value="Unassembled WGS sequence"/>
</dbReference>
<sequence length="143" mass="16072">MIFSILNLSKYVLVEEAIPERLPHAKLIKTEESYGLTSKVTKHTIKSVSFSEFVEIASTSYQIGIKHFFGPMAAKKVDVLEGKVKQTKSRWVQKFSTIEGMLSSLEGRLSNLEDMMKKILELHTQPTTSEAKTPLIEQGMGKP</sequence>
<reference evidence="1 2" key="1">
    <citation type="journal article" date="2024" name="Plant Biotechnol. J.">
        <title>Dendrobium thyrsiflorum genome and its molecular insights into genes involved in important horticultural traits.</title>
        <authorList>
            <person name="Chen B."/>
            <person name="Wang J.Y."/>
            <person name="Zheng P.J."/>
            <person name="Li K.L."/>
            <person name="Liang Y.M."/>
            <person name="Chen X.F."/>
            <person name="Zhang C."/>
            <person name="Zhao X."/>
            <person name="He X."/>
            <person name="Zhang G.Q."/>
            <person name="Liu Z.J."/>
            <person name="Xu Q."/>
        </authorList>
    </citation>
    <scope>NUCLEOTIDE SEQUENCE [LARGE SCALE GENOMIC DNA]</scope>
    <source>
        <strain evidence="1">GZMU011</strain>
    </source>
</reference>
<dbReference type="AlphaFoldDB" id="A0ABD0VVR8"/>
<proteinExistence type="predicted"/>
<organism evidence="1 2">
    <name type="scientific">Dendrobium thyrsiflorum</name>
    <name type="common">Pinecone-like raceme dendrobium</name>
    <name type="synonym">Orchid</name>
    <dbReference type="NCBI Taxonomy" id="117978"/>
    <lineage>
        <taxon>Eukaryota</taxon>
        <taxon>Viridiplantae</taxon>
        <taxon>Streptophyta</taxon>
        <taxon>Embryophyta</taxon>
        <taxon>Tracheophyta</taxon>
        <taxon>Spermatophyta</taxon>
        <taxon>Magnoliopsida</taxon>
        <taxon>Liliopsida</taxon>
        <taxon>Asparagales</taxon>
        <taxon>Orchidaceae</taxon>
        <taxon>Epidendroideae</taxon>
        <taxon>Malaxideae</taxon>
        <taxon>Dendrobiinae</taxon>
        <taxon>Dendrobium</taxon>
    </lineage>
</organism>
<comment type="caution">
    <text evidence="1">The sequence shown here is derived from an EMBL/GenBank/DDBJ whole genome shotgun (WGS) entry which is preliminary data.</text>
</comment>